<dbReference type="PANTHER" id="PTHR30419">
    <property type="entry name" value="HTH-TYPE TRANSCRIPTIONAL REGULATOR YBHD"/>
    <property type="match status" value="1"/>
</dbReference>
<comment type="similarity">
    <text evidence="1">Belongs to the LysR transcriptional regulatory family.</text>
</comment>
<gene>
    <name evidence="6" type="ORF">KGMB01110_27170</name>
</gene>
<dbReference type="Pfam" id="PF00126">
    <property type="entry name" value="HTH_1"/>
    <property type="match status" value="1"/>
</dbReference>
<keyword evidence="4" id="KW-0804">Transcription</keyword>
<sequence>MTIRHLKIFLAVAEYKTMSAAAEKLYISQPTVSQAIRELEEHYHGLLFERLGKKLYLTEMGKILLTRSRDLVQEFQRLDDSMVEQGKKMMLRLGSTLTVGTCLTPEIILHLEEKFPGIEVRSYVSNTQEIEEKLLKSELDAAVVEGEVQSPDLVVLPIVEDMLVLVCGQEHAFYTEKMLLKEALYYQKFAMREPGSGTRQLFEEYRKVHQIPIEISWEANCPRTLINAVLYNKALSVMSFRLLKHEIRHDKIRIFLEQNKEWNRKFKLVYHRNKYLTPVIRELEMYLHQCKKMELSVKYGWIR</sequence>
<dbReference type="GO" id="GO:0003677">
    <property type="term" value="F:DNA binding"/>
    <property type="evidence" value="ECO:0007669"/>
    <property type="project" value="UniProtKB-KW"/>
</dbReference>
<dbReference type="PRINTS" id="PR00039">
    <property type="entry name" value="HTHLYSR"/>
</dbReference>
<dbReference type="Gene3D" id="1.10.10.10">
    <property type="entry name" value="Winged helix-like DNA-binding domain superfamily/Winged helix DNA-binding domain"/>
    <property type="match status" value="1"/>
</dbReference>
<protein>
    <submittedName>
        <fullName evidence="6">LysR family transcriptional regulator</fullName>
    </submittedName>
</protein>
<evidence type="ECO:0000313" key="6">
    <source>
        <dbReference type="EMBL" id="GCA68281.1"/>
    </source>
</evidence>
<dbReference type="AlphaFoldDB" id="A0A391P3B6"/>
<organism evidence="6 7">
    <name type="scientific">Mediterraneibacter butyricigenes</name>
    <dbReference type="NCBI Taxonomy" id="2316025"/>
    <lineage>
        <taxon>Bacteria</taxon>
        <taxon>Bacillati</taxon>
        <taxon>Bacillota</taxon>
        <taxon>Clostridia</taxon>
        <taxon>Lachnospirales</taxon>
        <taxon>Lachnospiraceae</taxon>
        <taxon>Mediterraneibacter</taxon>
    </lineage>
</organism>
<dbReference type="Gene3D" id="3.40.190.290">
    <property type="match status" value="1"/>
</dbReference>
<dbReference type="FunFam" id="1.10.10.10:FF:000001">
    <property type="entry name" value="LysR family transcriptional regulator"/>
    <property type="match status" value="1"/>
</dbReference>
<dbReference type="InterPro" id="IPR036388">
    <property type="entry name" value="WH-like_DNA-bd_sf"/>
</dbReference>
<dbReference type="InterPro" id="IPR050950">
    <property type="entry name" value="HTH-type_LysR_regulators"/>
</dbReference>
<dbReference type="RefSeq" id="WP_119298932.1">
    <property type="nucleotide sequence ID" value="NZ_BHGK01000001.1"/>
</dbReference>
<name>A0A391P3B6_9FIRM</name>
<reference evidence="7" key="1">
    <citation type="submission" date="2018-09" db="EMBL/GenBank/DDBJ databases">
        <title>Draft Genome Sequence of Mediterraneibacter sp. KCTC 15684.</title>
        <authorList>
            <person name="Kim J.S."/>
            <person name="Han K.I."/>
            <person name="Suh M.K."/>
            <person name="Lee K.C."/>
            <person name="Eom M.K."/>
            <person name="Lee J.H."/>
            <person name="Park S.H."/>
            <person name="Kang S.W."/>
            <person name="Park J.E."/>
            <person name="Oh B.S."/>
            <person name="Yu S.Y."/>
            <person name="Choi S.H."/>
            <person name="Lee D.H."/>
            <person name="Yoon H."/>
            <person name="Kim B."/>
            <person name="Yang S.J."/>
            <person name="Lee J.S."/>
        </authorList>
    </citation>
    <scope>NUCLEOTIDE SEQUENCE [LARGE SCALE GENOMIC DNA]</scope>
    <source>
        <strain evidence="7">KCTC 15684</strain>
    </source>
</reference>
<dbReference type="InterPro" id="IPR000847">
    <property type="entry name" value="LysR_HTH_N"/>
</dbReference>
<dbReference type="GO" id="GO:0005829">
    <property type="term" value="C:cytosol"/>
    <property type="evidence" value="ECO:0007669"/>
    <property type="project" value="TreeGrafter"/>
</dbReference>
<dbReference type="EMBL" id="BHGK01000001">
    <property type="protein sequence ID" value="GCA68281.1"/>
    <property type="molecule type" value="Genomic_DNA"/>
</dbReference>
<accession>A0A391P3B6</accession>
<dbReference type="InterPro" id="IPR005119">
    <property type="entry name" value="LysR_subst-bd"/>
</dbReference>
<evidence type="ECO:0000256" key="1">
    <source>
        <dbReference type="ARBA" id="ARBA00009437"/>
    </source>
</evidence>
<dbReference type="Pfam" id="PF03466">
    <property type="entry name" value="LysR_substrate"/>
    <property type="match status" value="1"/>
</dbReference>
<dbReference type="Proteomes" id="UP000265643">
    <property type="component" value="Unassembled WGS sequence"/>
</dbReference>
<evidence type="ECO:0000313" key="7">
    <source>
        <dbReference type="Proteomes" id="UP000265643"/>
    </source>
</evidence>
<dbReference type="PROSITE" id="PS50931">
    <property type="entry name" value="HTH_LYSR"/>
    <property type="match status" value="1"/>
</dbReference>
<feature type="domain" description="HTH lysR-type" evidence="5">
    <location>
        <begin position="1"/>
        <end position="58"/>
    </location>
</feature>
<proteinExistence type="inferred from homology"/>
<evidence type="ECO:0000256" key="3">
    <source>
        <dbReference type="ARBA" id="ARBA00023125"/>
    </source>
</evidence>
<dbReference type="GO" id="GO:0003700">
    <property type="term" value="F:DNA-binding transcription factor activity"/>
    <property type="evidence" value="ECO:0007669"/>
    <property type="project" value="InterPro"/>
</dbReference>
<dbReference type="PANTHER" id="PTHR30419:SF8">
    <property type="entry name" value="NITROGEN ASSIMILATION TRANSCRIPTIONAL ACTIVATOR-RELATED"/>
    <property type="match status" value="1"/>
</dbReference>
<keyword evidence="3" id="KW-0238">DNA-binding</keyword>
<dbReference type="SUPFAM" id="SSF53850">
    <property type="entry name" value="Periplasmic binding protein-like II"/>
    <property type="match status" value="1"/>
</dbReference>
<dbReference type="InterPro" id="IPR036390">
    <property type="entry name" value="WH_DNA-bd_sf"/>
</dbReference>
<keyword evidence="7" id="KW-1185">Reference proteome</keyword>
<evidence type="ECO:0000256" key="4">
    <source>
        <dbReference type="ARBA" id="ARBA00023163"/>
    </source>
</evidence>
<dbReference type="SUPFAM" id="SSF46785">
    <property type="entry name" value="Winged helix' DNA-binding domain"/>
    <property type="match status" value="1"/>
</dbReference>
<evidence type="ECO:0000256" key="2">
    <source>
        <dbReference type="ARBA" id="ARBA00023015"/>
    </source>
</evidence>
<comment type="caution">
    <text evidence="6">The sequence shown here is derived from an EMBL/GenBank/DDBJ whole genome shotgun (WGS) entry which is preliminary data.</text>
</comment>
<evidence type="ECO:0000259" key="5">
    <source>
        <dbReference type="PROSITE" id="PS50931"/>
    </source>
</evidence>
<keyword evidence="2" id="KW-0805">Transcription regulation</keyword>